<dbReference type="RefSeq" id="XP_014570140.1">
    <property type="nucleotide sequence ID" value="XM_014714654.1"/>
</dbReference>
<reference evidence="1 2" key="2">
    <citation type="journal article" date="2012" name="Open Biol.">
        <title>Characteristics of nucleosomes and linker DNA regions on the genome of the basidiomycete Mixia osmundae revealed by mono- and dinucleosome mapping.</title>
        <authorList>
            <person name="Nishida H."/>
            <person name="Kondo S."/>
            <person name="Matsumoto T."/>
            <person name="Suzuki Y."/>
            <person name="Yoshikawa H."/>
            <person name="Taylor T.D."/>
            <person name="Sugiyama J."/>
        </authorList>
    </citation>
    <scope>NUCLEOTIDE SEQUENCE [LARGE SCALE GENOMIC DNA]</scope>
    <source>
        <strain evidence="2">CBS 9802 / IAM 14324 / JCM 22182 / KY 12970</strain>
    </source>
</reference>
<dbReference type="EMBL" id="BABT02000062">
    <property type="protein sequence ID" value="GAA95648.1"/>
    <property type="molecule type" value="Genomic_DNA"/>
</dbReference>
<comment type="caution">
    <text evidence="1">The sequence shown here is derived from an EMBL/GenBank/DDBJ whole genome shotgun (WGS) entry which is preliminary data.</text>
</comment>
<name>G7DYI8_MIXOS</name>
<dbReference type="InParanoid" id="G7DYI8"/>
<dbReference type="Proteomes" id="UP000009131">
    <property type="component" value="Unassembled WGS sequence"/>
</dbReference>
<accession>G7DYI8</accession>
<evidence type="ECO:0000313" key="2">
    <source>
        <dbReference type="Proteomes" id="UP000009131"/>
    </source>
</evidence>
<gene>
    <name evidence="1" type="primary">Mo02304</name>
    <name evidence="1" type="ORF">E5Q_02304</name>
</gene>
<sequence length="280" mass="31236">MSAATRKAKAGAQAKAKAKLKAQHLEAQTADDSPDEELLFGESERINLLGALATLVLPDFKDADPDRRVPFMFDADEFVRFKERYHIDDLPCSHVRAHFDARVAVCSKLLLFIHLGVMRQAEIEYQHDRGHRAISLRDIASTIIRQAGLLVEARITLYANKYQESLYQREQIFIVSLTVVVCKCCNSGPAILGAMTVRAFRDAQIVKRADIIALGQSDLAINTCGPEEFAVEHSLETHGKQLVVAIIAEVEDQAGRVPFLRTRRISRHRHPAMANDGLNV</sequence>
<dbReference type="HOGENOM" id="CLU_994285_0_0_1"/>
<proteinExistence type="predicted"/>
<protein>
    <submittedName>
        <fullName evidence="1">Uncharacterized protein</fullName>
    </submittedName>
</protein>
<organism evidence="1 2">
    <name type="scientific">Mixia osmundae (strain CBS 9802 / IAM 14324 / JCM 22182 / KY 12970)</name>
    <dbReference type="NCBI Taxonomy" id="764103"/>
    <lineage>
        <taxon>Eukaryota</taxon>
        <taxon>Fungi</taxon>
        <taxon>Dikarya</taxon>
        <taxon>Basidiomycota</taxon>
        <taxon>Pucciniomycotina</taxon>
        <taxon>Mixiomycetes</taxon>
        <taxon>Mixiales</taxon>
        <taxon>Mixiaceae</taxon>
        <taxon>Mixia</taxon>
    </lineage>
</organism>
<evidence type="ECO:0000313" key="1">
    <source>
        <dbReference type="EMBL" id="GAA95648.1"/>
    </source>
</evidence>
<keyword evidence="2" id="KW-1185">Reference proteome</keyword>
<reference evidence="1 2" key="1">
    <citation type="journal article" date="2011" name="J. Gen. Appl. Microbiol.">
        <title>Draft genome sequencing of the enigmatic basidiomycete Mixia osmundae.</title>
        <authorList>
            <person name="Nishida H."/>
            <person name="Nagatsuka Y."/>
            <person name="Sugiyama J."/>
        </authorList>
    </citation>
    <scope>NUCLEOTIDE SEQUENCE [LARGE SCALE GENOMIC DNA]</scope>
    <source>
        <strain evidence="2">CBS 9802 / IAM 14324 / JCM 22182 / KY 12970</strain>
    </source>
</reference>
<dbReference type="AlphaFoldDB" id="G7DYI8"/>